<evidence type="ECO:0000256" key="3">
    <source>
        <dbReference type="ARBA" id="ARBA00022723"/>
    </source>
</evidence>
<comment type="cofactor">
    <cofactor evidence="5">
        <name>Mg(2+)</name>
        <dbReference type="ChEBI" id="CHEBI:18420"/>
    </cofactor>
</comment>
<reference evidence="7" key="1">
    <citation type="submission" date="2018-08" db="EMBL/GenBank/DDBJ databases">
        <title>Murine metabolic-syndrome-specific gut microbial biobank.</title>
        <authorList>
            <person name="Liu C."/>
        </authorList>
    </citation>
    <scope>NUCLEOTIDE SEQUENCE [LARGE SCALE GENOMIC DNA]</scope>
    <source>
        <strain evidence="7">Z82</strain>
    </source>
</reference>
<proteinExistence type="inferred from homology"/>
<evidence type="ECO:0000256" key="4">
    <source>
        <dbReference type="ARBA" id="ARBA00022801"/>
    </source>
</evidence>
<dbReference type="GO" id="GO:0000287">
    <property type="term" value="F:magnesium ion binding"/>
    <property type="evidence" value="ECO:0007669"/>
    <property type="project" value="UniProtKB-UniRule"/>
</dbReference>
<keyword evidence="1 5" id="KW-1277">Toxin-antitoxin system</keyword>
<organism evidence="7">
    <name type="scientific">Muribaculaceae bacterium Z82</name>
    <dbReference type="NCBI Taxonomy" id="2304548"/>
    <lineage>
        <taxon>Bacteria</taxon>
        <taxon>Pseudomonadati</taxon>
        <taxon>Bacteroidota</taxon>
        <taxon>Bacteroidia</taxon>
        <taxon>Bacteroidales</taxon>
        <taxon>Muribaculaceae</taxon>
    </lineage>
</organism>
<keyword evidence="2 5" id="KW-0540">Nuclease</keyword>
<dbReference type="Gene3D" id="3.40.50.1010">
    <property type="entry name" value="5'-nuclease"/>
    <property type="match status" value="1"/>
</dbReference>
<feature type="binding site" evidence="5">
    <location>
        <position position="96"/>
    </location>
    <ligand>
        <name>Mg(2+)</name>
        <dbReference type="ChEBI" id="CHEBI:18420"/>
    </ligand>
</feature>
<dbReference type="EC" id="3.1.-.-" evidence="5"/>
<feature type="binding site" evidence="5">
    <location>
        <position position="6"/>
    </location>
    <ligand>
        <name>Mg(2+)</name>
        <dbReference type="ChEBI" id="CHEBI:18420"/>
    </ligand>
</feature>
<protein>
    <recommendedName>
        <fullName evidence="5">Ribonuclease VapC</fullName>
        <shortName evidence="5">RNase VapC</shortName>
        <ecNumber evidence="5">3.1.-.-</ecNumber>
    </recommendedName>
    <alternativeName>
        <fullName evidence="5">Toxin VapC</fullName>
    </alternativeName>
</protein>
<keyword evidence="5" id="KW-0460">Magnesium</keyword>
<evidence type="ECO:0000259" key="6">
    <source>
        <dbReference type="Pfam" id="PF13470"/>
    </source>
</evidence>
<dbReference type="EMBL" id="QWKH01000007">
    <property type="protein sequence ID" value="NBI33821.1"/>
    <property type="molecule type" value="Genomic_DNA"/>
</dbReference>
<dbReference type="InterPro" id="IPR022907">
    <property type="entry name" value="VapC_family"/>
</dbReference>
<evidence type="ECO:0000256" key="5">
    <source>
        <dbReference type="HAMAP-Rule" id="MF_00265"/>
    </source>
</evidence>
<keyword evidence="3 5" id="KW-0479">Metal-binding</keyword>
<evidence type="ECO:0000256" key="1">
    <source>
        <dbReference type="ARBA" id="ARBA00022649"/>
    </source>
</evidence>
<dbReference type="InterPro" id="IPR002716">
    <property type="entry name" value="PIN_dom"/>
</dbReference>
<feature type="domain" description="PIN" evidence="6">
    <location>
        <begin position="2"/>
        <end position="116"/>
    </location>
</feature>
<comment type="function">
    <text evidence="5">Toxic component of a toxin-antitoxin (TA) system. An RNase.</text>
</comment>
<accession>A0A7C9JCP0</accession>
<dbReference type="SUPFAM" id="SSF88723">
    <property type="entry name" value="PIN domain-like"/>
    <property type="match status" value="1"/>
</dbReference>
<dbReference type="GO" id="GO:0004540">
    <property type="term" value="F:RNA nuclease activity"/>
    <property type="evidence" value="ECO:0007669"/>
    <property type="project" value="InterPro"/>
</dbReference>
<dbReference type="HAMAP" id="MF_00265">
    <property type="entry name" value="VapC_Nob1"/>
    <property type="match status" value="1"/>
</dbReference>
<comment type="caution">
    <text evidence="7">The sequence shown here is derived from an EMBL/GenBank/DDBJ whole genome shotgun (WGS) entry which is preliminary data.</text>
</comment>
<dbReference type="GO" id="GO:0016787">
    <property type="term" value="F:hydrolase activity"/>
    <property type="evidence" value="ECO:0007669"/>
    <property type="project" value="UniProtKB-KW"/>
</dbReference>
<dbReference type="GO" id="GO:0090729">
    <property type="term" value="F:toxin activity"/>
    <property type="evidence" value="ECO:0007669"/>
    <property type="project" value="UniProtKB-KW"/>
</dbReference>
<dbReference type="InterPro" id="IPR029060">
    <property type="entry name" value="PIN-like_dom_sf"/>
</dbReference>
<name>A0A7C9JCP0_9BACT</name>
<evidence type="ECO:0000256" key="2">
    <source>
        <dbReference type="ARBA" id="ARBA00022722"/>
    </source>
</evidence>
<sequence>MRVLLDVNVIVDILGATEDVLYSVQALDVMLLRGLEPCMVVSEAATVQYALAARKYASDERAMEAIEGISQLLTVLDATEADLRNALRNPLGDFEDALLAWAAHRHGVDLIVTRNLRDFRTSPVAAMSPQQFCDAYRPEGYDYDLIELG</sequence>
<keyword evidence="4 5" id="KW-0378">Hydrolase</keyword>
<comment type="similarity">
    <text evidence="5">Belongs to the PINc/VapC protein family.</text>
</comment>
<keyword evidence="5" id="KW-0800">Toxin</keyword>
<dbReference type="AlphaFoldDB" id="A0A7C9JCP0"/>
<gene>
    <name evidence="5" type="primary">vapC</name>
    <name evidence="7" type="ORF">D1639_01970</name>
</gene>
<evidence type="ECO:0000313" key="7">
    <source>
        <dbReference type="EMBL" id="NBI33821.1"/>
    </source>
</evidence>
<dbReference type="Pfam" id="PF13470">
    <property type="entry name" value="PIN_3"/>
    <property type="match status" value="1"/>
</dbReference>